<proteinExistence type="predicted"/>
<name>A0A1T2X383_9BACL</name>
<dbReference type="OrthoDB" id="9770793at2"/>
<dbReference type="PANTHER" id="PTHR42110:SF1">
    <property type="entry name" value="L-ASPARAGINASE, PUTATIVE (AFU_ORTHOLOGUE AFUA_3G11890)-RELATED"/>
    <property type="match status" value="1"/>
</dbReference>
<comment type="caution">
    <text evidence="1">The sequence shown here is derived from an EMBL/GenBank/DDBJ whole genome shotgun (WGS) entry which is preliminary data.</text>
</comment>
<organism evidence="1 2">
    <name type="scientific">Paenibacillus selenitireducens</name>
    <dbReference type="NCBI Taxonomy" id="1324314"/>
    <lineage>
        <taxon>Bacteria</taxon>
        <taxon>Bacillati</taxon>
        <taxon>Bacillota</taxon>
        <taxon>Bacilli</taxon>
        <taxon>Bacillales</taxon>
        <taxon>Paenibacillaceae</taxon>
        <taxon>Paenibacillus</taxon>
    </lineage>
</organism>
<dbReference type="RefSeq" id="WP_078501858.1">
    <property type="nucleotide sequence ID" value="NZ_MSZX01000011.1"/>
</dbReference>
<keyword evidence="2" id="KW-1185">Reference proteome</keyword>
<dbReference type="PANTHER" id="PTHR42110">
    <property type="entry name" value="L-ASPARAGINASE, PUTATIVE (AFU_ORTHOLOGUE AFUA_3G11890)-RELATED"/>
    <property type="match status" value="1"/>
</dbReference>
<protein>
    <submittedName>
        <fullName evidence="1">Asparaginase</fullName>
    </submittedName>
</protein>
<dbReference type="Pfam" id="PF06089">
    <property type="entry name" value="Asparaginase_II"/>
    <property type="match status" value="1"/>
</dbReference>
<reference evidence="1 2" key="1">
    <citation type="submission" date="2017-01" db="EMBL/GenBank/DDBJ databases">
        <title>Genome analysis of Paenibacillus selenitrireducens ES3-24.</title>
        <authorList>
            <person name="Xu D."/>
            <person name="Yao R."/>
            <person name="Zheng S."/>
        </authorList>
    </citation>
    <scope>NUCLEOTIDE SEQUENCE [LARGE SCALE GENOMIC DNA]</scope>
    <source>
        <strain evidence="1 2">ES3-24</strain>
    </source>
</reference>
<dbReference type="EMBL" id="MSZX01000011">
    <property type="protein sequence ID" value="OPA74312.1"/>
    <property type="molecule type" value="Genomic_DNA"/>
</dbReference>
<gene>
    <name evidence="1" type="ORF">BVG16_24625</name>
</gene>
<accession>A0A1T2X383</accession>
<dbReference type="Proteomes" id="UP000190188">
    <property type="component" value="Unassembled WGS sequence"/>
</dbReference>
<evidence type="ECO:0000313" key="1">
    <source>
        <dbReference type="EMBL" id="OPA74312.1"/>
    </source>
</evidence>
<sequence length="331" mass="36997">MEQVLVEEYRNETLECLHRGHICGVGPDGQVKYEVGDADFVAFLRSAGKPFQAIPGVRAGIKEAYELTDQEIAIMTASHRGESFHLETLSHLMDHTGLEQSNLVCAESYPMHRGSREQIIRNQGHEQRVYHNCSGKHFGVLSYCKLMGYPLEGYEDPGHPVQQEIVETLSMMAELPADQIARGTDGCGLPVFALPLKHIARAYLKLSCPELIEDEKTREAVQKITAAMHAHPEMVSGTNRICTTLMEDTNIIAKGGFKGIYGFSLRQEQLGFAFKIVDGSDEEWAHIVVSILEQIGYANQQTIHRIRERFPSAIRNDAGKIVGHTKEVFHL</sequence>
<dbReference type="InterPro" id="IPR010349">
    <property type="entry name" value="Asparaginase_II"/>
</dbReference>
<dbReference type="STRING" id="1324314.BVG16_24625"/>
<dbReference type="AlphaFoldDB" id="A0A1T2X383"/>
<evidence type="ECO:0000313" key="2">
    <source>
        <dbReference type="Proteomes" id="UP000190188"/>
    </source>
</evidence>